<evidence type="ECO:0000313" key="3">
    <source>
        <dbReference type="EMBL" id="MFC5243579.1"/>
    </source>
</evidence>
<comment type="caution">
    <text evidence="3">The sequence shown here is derived from an EMBL/GenBank/DDBJ whole genome shotgun (WGS) entry which is preliminary data.</text>
</comment>
<evidence type="ECO:0008006" key="5">
    <source>
        <dbReference type="Google" id="ProtNLM"/>
    </source>
</evidence>
<name>A0ABW0E173_9ACTN</name>
<dbReference type="EMBL" id="JBHSKN010000026">
    <property type="protein sequence ID" value="MFC5243579.1"/>
    <property type="molecule type" value="Genomic_DNA"/>
</dbReference>
<evidence type="ECO:0000313" key="4">
    <source>
        <dbReference type="Proteomes" id="UP001596035"/>
    </source>
</evidence>
<keyword evidence="2" id="KW-0732">Signal</keyword>
<proteinExistence type="predicted"/>
<feature type="region of interest" description="Disordered" evidence="1">
    <location>
        <begin position="17"/>
        <end position="36"/>
    </location>
</feature>
<sequence>MVILVCALGLVSCAPAAEEPAGDDKSTGDRADKSGWPAAEVERGLVKGLALPIEPYLQTYPEEVALQHAKNVLNRACMKRFGFDYDPPAPGNRPPHSYNAANMKRRWGITDPAEAREHGYRLPREPTGDWKPYELQGPDANYVFDLTTASGQKPPAGGVYEGDRIPEGGCRGETDRKLGSYDDSLAAKINVETFQRAKQDPGVLAVNHKWSSCMKGKGYRVGTPLEALNQAFSNGTAKASQAEIAMAIADIDCKKSTHLIDVYFSTETTLQKKRIEEEQLALDEQKSKNETIMKRAAEYR</sequence>
<dbReference type="RefSeq" id="WP_344567385.1">
    <property type="nucleotide sequence ID" value="NZ_BAAATG010000054.1"/>
</dbReference>
<evidence type="ECO:0000256" key="2">
    <source>
        <dbReference type="SAM" id="SignalP"/>
    </source>
</evidence>
<accession>A0ABW0E173</accession>
<gene>
    <name evidence="3" type="ORF">ACFPWV_27315</name>
</gene>
<protein>
    <recommendedName>
        <fullName evidence="5">Lipoprotein</fullName>
    </recommendedName>
</protein>
<feature type="signal peptide" evidence="2">
    <location>
        <begin position="1"/>
        <end position="16"/>
    </location>
</feature>
<feature type="compositionally biased region" description="Basic and acidic residues" evidence="1">
    <location>
        <begin position="22"/>
        <end position="33"/>
    </location>
</feature>
<evidence type="ECO:0000256" key="1">
    <source>
        <dbReference type="SAM" id="MobiDB-lite"/>
    </source>
</evidence>
<dbReference type="Proteomes" id="UP001596035">
    <property type="component" value="Unassembled WGS sequence"/>
</dbReference>
<feature type="chain" id="PRO_5047107261" description="Lipoprotein" evidence="2">
    <location>
        <begin position="17"/>
        <end position="300"/>
    </location>
</feature>
<reference evidence="4" key="1">
    <citation type="journal article" date="2019" name="Int. J. Syst. Evol. Microbiol.">
        <title>The Global Catalogue of Microorganisms (GCM) 10K type strain sequencing project: providing services to taxonomists for standard genome sequencing and annotation.</title>
        <authorList>
            <consortium name="The Broad Institute Genomics Platform"/>
            <consortium name="The Broad Institute Genome Sequencing Center for Infectious Disease"/>
            <person name="Wu L."/>
            <person name="Ma J."/>
        </authorList>
    </citation>
    <scope>NUCLEOTIDE SEQUENCE [LARGE SCALE GENOMIC DNA]</scope>
    <source>
        <strain evidence="4">CGMCC 4.7131</strain>
    </source>
</reference>
<keyword evidence="4" id="KW-1185">Reference proteome</keyword>
<organism evidence="3 4">
    <name type="scientific">Streptomyces atrovirens</name>
    <dbReference type="NCBI Taxonomy" id="285556"/>
    <lineage>
        <taxon>Bacteria</taxon>
        <taxon>Bacillati</taxon>
        <taxon>Actinomycetota</taxon>
        <taxon>Actinomycetes</taxon>
        <taxon>Kitasatosporales</taxon>
        <taxon>Streptomycetaceae</taxon>
        <taxon>Streptomyces</taxon>
    </lineage>
</organism>